<dbReference type="EMBL" id="JBHUDK010000015">
    <property type="protein sequence ID" value="MFD1600479.1"/>
    <property type="molecule type" value="Genomic_DNA"/>
</dbReference>
<protein>
    <submittedName>
        <fullName evidence="1">Uncharacterized protein</fullName>
    </submittedName>
</protein>
<dbReference type="AlphaFoldDB" id="A0ABD6CQL2"/>
<accession>A0ABD6CQL2</accession>
<evidence type="ECO:0000313" key="1">
    <source>
        <dbReference type="EMBL" id="MFD1600479.1"/>
    </source>
</evidence>
<sequence length="275" mass="31777">MSNPTSIEDILQTTTPTVVIRDPQLQKRGQHARAQLRSIPFFGELGIDTVVHADVFDNDFKLVDYTYHSSQDIVDSVDDVEFPLVHITTQQGIEAYGEEDLVRALLKRSAKERKRYILVTDTTSPRLPTYIPKPGRSIVDDYDVAVKDYNTLSARYIENYADSALPASQTRNLHYHRASEHHKQHDAPADTLENIYDYTRAPSGSPVWDPIYYFIEHDLENILEDYSERIRDALRSWTERGETQKIANQMLDALRVCEFEKAQLDEYQQTDPDLR</sequence>
<gene>
    <name evidence="1" type="ORF">ACFSBX_16160</name>
</gene>
<name>A0ABD6CQL2_9EURY</name>
<keyword evidence="2" id="KW-1185">Reference proteome</keyword>
<organism evidence="1 2">
    <name type="scientific">Halobellus rarus</name>
    <dbReference type="NCBI Taxonomy" id="1126237"/>
    <lineage>
        <taxon>Archaea</taxon>
        <taxon>Methanobacteriati</taxon>
        <taxon>Methanobacteriota</taxon>
        <taxon>Stenosarchaea group</taxon>
        <taxon>Halobacteria</taxon>
        <taxon>Halobacteriales</taxon>
        <taxon>Haloferacaceae</taxon>
        <taxon>Halobellus</taxon>
    </lineage>
</organism>
<evidence type="ECO:0000313" key="2">
    <source>
        <dbReference type="Proteomes" id="UP001597085"/>
    </source>
</evidence>
<proteinExistence type="predicted"/>
<reference evidence="1 2" key="1">
    <citation type="journal article" date="2019" name="Int. J. Syst. Evol. Microbiol.">
        <title>The Global Catalogue of Microorganisms (GCM) 10K type strain sequencing project: providing services to taxonomists for standard genome sequencing and annotation.</title>
        <authorList>
            <consortium name="The Broad Institute Genomics Platform"/>
            <consortium name="The Broad Institute Genome Sequencing Center for Infectious Disease"/>
            <person name="Wu L."/>
            <person name="Ma J."/>
        </authorList>
    </citation>
    <scope>NUCLEOTIDE SEQUENCE [LARGE SCALE GENOMIC DNA]</scope>
    <source>
        <strain evidence="1 2">CGMCC 1.12121</strain>
    </source>
</reference>
<comment type="caution">
    <text evidence="1">The sequence shown here is derived from an EMBL/GenBank/DDBJ whole genome shotgun (WGS) entry which is preliminary data.</text>
</comment>
<dbReference type="RefSeq" id="WP_256422219.1">
    <property type="nucleotide sequence ID" value="NZ_JANHDI010000011.1"/>
</dbReference>
<dbReference type="Proteomes" id="UP001597085">
    <property type="component" value="Unassembled WGS sequence"/>
</dbReference>